<feature type="signal peptide" evidence="2">
    <location>
        <begin position="1"/>
        <end position="24"/>
    </location>
</feature>
<proteinExistence type="predicted"/>
<feature type="compositionally biased region" description="Basic and acidic residues" evidence="1">
    <location>
        <begin position="42"/>
        <end position="53"/>
    </location>
</feature>
<evidence type="ECO:0000256" key="1">
    <source>
        <dbReference type="SAM" id="MobiDB-lite"/>
    </source>
</evidence>
<evidence type="ECO:0000313" key="3">
    <source>
        <dbReference type="EMBL" id="ORY10407.1"/>
    </source>
</evidence>
<keyword evidence="4" id="KW-1185">Reference proteome</keyword>
<dbReference type="Proteomes" id="UP000193144">
    <property type="component" value="Unassembled WGS sequence"/>
</dbReference>
<feature type="chain" id="PRO_5012621169" description="Secreted protein" evidence="2">
    <location>
        <begin position="25"/>
        <end position="125"/>
    </location>
</feature>
<evidence type="ECO:0008006" key="5">
    <source>
        <dbReference type="Google" id="ProtNLM"/>
    </source>
</evidence>
<dbReference type="AlphaFoldDB" id="A0A1Y1ZK61"/>
<comment type="caution">
    <text evidence="3">The sequence shown here is derived from an EMBL/GenBank/DDBJ whole genome shotgun (WGS) entry which is preliminary data.</text>
</comment>
<evidence type="ECO:0000313" key="4">
    <source>
        <dbReference type="Proteomes" id="UP000193144"/>
    </source>
</evidence>
<feature type="compositionally biased region" description="Polar residues" evidence="1">
    <location>
        <begin position="71"/>
        <end position="83"/>
    </location>
</feature>
<organism evidence="3 4">
    <name type="scientific">Clohesyomyces aquaticus</name>
    <dbReference type="NCBI Taxonomy" id="1231657"/>
    <lineage>
        <taxon>Eukaryota</taxon>
        <taxon>Fungi</taxon>
        <taxon>Dikarya</taxon>
        <taxon>Ascomycota</taxon>
        <taxon>Pezizomycotina</taxon>
        <taxon>Dothideomycetes</taxon>
        <taxon>Pleosporomycetidae</taxon>
        <taxon>Pleosporales</taxon>
        <taxon>Lindgomycetaceae</taxon>
        <taxon>Clohesyomyces</taxon>
    </lineage>
</organism>
<evidence type="ECO:0000256" key="2">
    <source>
        <dbReference type="SAM" id="SignalP"/>
    </source>
</evidence>
<protein>
    <recommendedName>
        <fullName evidence="5">Secreted protein</fullName>
    </recommendedName>
</protein>
<accession>A0A1Y1ZK61</accession>
<reference evidence="3 4" key="1">
    <citation type="submission" date="2016-07" db="EMBL/GenBank/DDBJ databases">
        <title>Pervasive Adenine N6-methylation of Active Genes in Fungi.</title>
        <authorList>
            <consortium name="DOE Joint Genome Institute"/>
            <person name="Mondo S.J."/>
            <person name="Dannebaum R.O."/>
            <person name="Kuo R.C."/>
            <person name="Labutti K."/>
            <person name="Haridas S."/>
            <person name="Kuo A."/>
            <person name="Salamov A."/>
            <person name="Ahrendt S.R."/>
            <person name="Lipzen A."/>
            <person name="Sullivan W."/>
            <person name="Andreopoulos W.B."/>
            <person name="Clum A."/>
            <person name="Lindquist E."/>
            <person name="Daum C."/>
            <person name="Ramamoorthy G.K."/>
            <person name="Gryganskyi A."/>
            <person name="Culley D."/>
            <person name="Magnuson J.K."/>
            <person name="James T.Y."/>
            <person name="O'Malley M.A."/>
            <person name="Stajich J.E."/>
            <person name="Spatafora J.W."/>
            <person name="Visel A."/>
            <person name="Grigoriev I.V."/>
        </authorList>
    </citation>
    <scope>NUCLEOTIDE SEQUENCE [LARGE SCALE GENOMIC DNA]</scope>
    <source>
        <strain evidence="3 4">CBS 115471</strain>
    </source>
</reference>
<name>A0A1Y1ZK61_9PLEO</name>
<sequence length="125" mass="13138">MGDATGTAVPRWLCLSLSLRSALGGTPTALSFSLSQTVPHSVPKDDRSPDQRCPRTGLQQPDASPFHASGTALTGRSRATGSQHVPPRWPKEAGHQIGADLRAGGGVVLLSRERTGSVSTRHVLH</sequence>
<dbReference type="EMBL" id="MCFA01000073">
    <property type="protein sequence ID" value="ORY10407.1"/>
    <property type="molecule type" value="Genomic_DNA"/>
</dbReference>
<keyword evidence="2" id="KW-0732">Signal</keyword>
<gene>
    <name evidence="3" type="ORF">BCR34DRAFT_350473</name>
</gene>
<feature type="region of interest" description="Disordered" evidence="1">
    <location>
        <begin position="35"/>
        <end position="100"/>
    </location>
</feature>